<protein>
    <submittedName>
        <fullName evidence="1">Uncharacterized protein</fullName>
    </submittedName>
</protein>
<organism evidence="1 2">
    <name type="scientific">Auriscalpium vulgare</name>
    <dbReference type="NCBI Taxonomy" id="40419"/>
    <lineage>
        <taxon>Eukaryota</taxon>
        <taxon>Fungi</taxon>
        <taxon>Dikarya</taxon>
        <taxon>Basidiomycota</taxon>
        <taxon>Agaricomycotina</taxon>
        <taxon>Agaricomycetes</taxon>
        <taxon>Russulales</taxon>
        <taxon>Auriscalpiaceae</taxon>
        <taxon>Auriscalpium</taxon>
    </lineage>
</organism>
<name>A0ACB8S5Y8_9AGAM</name>
<keyword evidence="2" id="KW-1185">Reference proteome</keyword>
<dbReference type="Proteomes" id="UP000814033">
    <property type="component" value="Unassembled WGS sequence"/>
</dbReference>
<accession>A0ACB8S5Y8</accession>
<dbReference type="EMBL" id="MU275853">
    <property type="protein sequence ID" value="KAI0051315.1"/>
    <property type="molecule type" value="Genomic_DNA"/>
</dbReference>
<reference evidence="1" key="2">
    <citation type="journal article" date="2022" name="New Phytol.">
        <title>Evolutionary transition to the ectomycorrhizal habit in the genomes of a hyperdiverse lineage of mushroom-forming fungi.</title>
        <authorList>
            <person name="Looney B."/>
            <person name="Miyauchi S."/>
            <person name="Morin E."/>
            <person name="Drula E."/>
            <person name="Courty P.E."/>
            <person name="Kohler A."/>
            <person name="Kuo A."/>
            <person name="LaButti K."/>
            <person name="Pangilinan J."/>
            <person name="Lipzen A."/>
            <person name="Riley R."/>
            <person name="Andreopoulos W."/>
            <person name="He G."/>
            <person name="Johnson J."/>
            <person name="Nolan M."/>
            <person name="Tritt A."/>
            <person name="Barry K.W."/>
            <person name="Grigoriev I.V."/>
            <person name="Nagy L.G."/>
            <person name="Hibbett D."/>
            <person name="Henrissat B."/>
            <person name="Matheny P.B."/>
            <person name="Labbe J."/>
            <person name="Martin F.M."/>
        </authorList>
    </citation>
    <scope>NUCLEOTIDE SEQUENCE</scope>
    <source>
        <strain evidence="1">FP105234-sp</strain>
    </source>
</reference>
<gene>
    <name evidence="1" type="ORF">FA95DRAFT_312771</name>
</gene>
<evidence type="ECO:0000313" key="2">
    <source>
        <dbReference type="Proteomes" id="UP000814033"/>
    </source>
</evidence>
<evidence type="ECO:0000313" key="1">
    <source>
        <dbReference type="EMBL" id="KAI0051315.1"/>
    </source>
</evidence>
<sequence>MRYQLTVHSSCIRGRSSRSGRWLSMSSRVSRSVRMLRRAFRHERPPILPRHSRFLTWRRPHMKKTSQAQLSPFPLSLAHDRDIVWLDDVIYSRSGHIAPAAEFAAP</sequence>
<proteinExistence type="predicted"/>
<reference evidence="1" key="1">
    <citation type="submission" date="2021-02" db="EMBL/GenBank/DDBJ databases">
        <authorList>
            <consortium name="DOE Joint Genome Institute"/>
            <person name="Ahrendt S."/>
            <person name="Looney B.P."/>
            <person name="Miyauchi S."/>
            <person name="Morin E."/>
            <person name="Drula E."/>
            <person name="Courty P.E."/>
            <person name="Chicoki N."/>
            <person name="Fauchery L."/>
            <person name="Kohler A."/>
            <person name="Kuo A."/>
            <person name="Labutti K."/>
            <person name="Pangilinan J."/>
            <person name="Lipzen A."/>
            <person name="Riley R."/>
            <person name="Andreopoulos W."/>
            <person name="He G."/>
            <person name="Johnson J."/>
            <person name="Barry K.W."/>
            <person name="Grigoriev I.V."/>
            <person name="Nagy L."/>
            <person name="Hibbett D."/>
            <person name="Henrissat B."/>
            <person name="Matheny P.B."/>
            <person name="Labbe J."/>
            <person name="Martin F."/>
        </authorList>
    </citation>
    <scope>NUCLEOTIDE SEQUENCE</scope>
    <source>
        <strain evidence="1">FP105234-sp</strain>
    </source>
</reference>
<comment type="caution">
    <text evidence="1">The sequence shown here is derived from an EMBL/GenBank/DDBJ whole genome shotgun (WGS) entry which is preliminary data.</text>
</comment>